<name>A0ACB8G7R1_9SAUR</name>
<dbReference type="Proteomes" id="UP000827872">
    <property type="component" value="Linkage Group LG01"/>
</dbReference>
<evidence type="ECO:0000313" key="1">
    <source>
        <dbReference type="EMBL" id="KAH8015520.1"/>
    </source>
</evidence>
<keyword evidence="2" id="KW-1185">Reference proteome</keyword>
<sequence length="295" mass="32136">MLLPLHETPQFSGSSSPPSPLSMHFERLQTSPDMSLILPSRRERQRIHLEEPPASLAVPPPGYRRDASPTPSSMEGMGEATVIDPRGTPTSTFRRSCSTCTSITDEDAGDAIKPYIAHRCRQSINFLPPVRSCCSASYPRTLRNISTQPIPAGPKREVHPLPGRKPGRPPRARGSCSPWSRSPADMGLSSLQKDSTRDPQSDATTSASPSSNLKRTASNPQSGERDEVMPGKTRPRRHRVWNGGRRGFRGRTPPRGTGCQIGPRQSAGERKKSWVGVGKCLQKELVLQAASPALP</sequence>
<gene>
    <name evidence="1" type="ORF">K3G42_005001</name>
</gene>
<comment type="caution">
    <text evidence="1">The sequence shown here is derived from an EMBL/GenBank/DDBJ whole genome shotgun (WGS) entry which is preliminary data.</text>
</comment>
<organism evidence="1 2">
    <name type="scientific">Sphaerodactylus townsendi</name>
    <dbReference type="NCBI Taxonomy" id="933632"/>
    <lineage>
        <taxon>Eukaryota</taxon>
        <taxon>Metazoa</taxon>
        <taxon>Chordata</taxon>
        <taxon>Craniata</taxon>
        <taxon>Vertebrata</taxon>
        <taxon>Euteleostomi</taxon>
        <taxon>Lepidosauria</taxon>
        <taxon>Squamata</taxon>
        <taxon>Bifurcata</taxon>
        <taxon>Gekkota</taxon>
        <taxon>Sphaerodactylidae</taxon>
        <taxon>Sphaerodactylus</taxon>
    </lineage>
</organism>
<dbReference type="EMBL" id="CM037614">
    <property type="protein sequence ID" value="KAH8015520.1"/>
    <property type="molecule type" value="Genomic_DNA"/>
</dbReference>
<proteinExistence type="predicted"/>
<protein>
    <submittedName>
        <fullName evidence="1">Uncharacterized protein</fullName>
    </submittedName>
</protein>
<evidence type="ECO:0000313" key="2">
    <source>
        <dbReference type="Proteomes" id="UP000827872"/>
    </source>
</evidence>
<accession>A0ACB8G7R1</accession>
<reference evidence="1" key="1">
    <citation type="submission" date="2021-08" db="EMBL/GenBank/DDBJ databases">
        <title>The first chromosome-level gecko genome reveals the dynamic sex chromosomes of Neotropical dwarf geckos (Sphaerodactylidae: Sphaerodactylus).</title>
        <authorList>
            <person name="Pinto B.J."/>
            <person name="Keating S.E."/>
            <person name="Gamble T."/>
        </authorList>
    </citation>
    <scope>NUCLEOTIDE SEQUENCE</scope>
    <source>
        <strain evidence="1">TG3544</strain>
    </source>
</reference>